<evidence type="ECO:0000313" key="1">
    <source>
        <dbReference type="EMBL" id="WTQ78758.1"/>
    </source>
</evidence>
<dbReference type="AlphaFoldDB" id="A0AAU1M4P5"/>
<accession>A0AAU1M4P5</accession>
<protein>
    <recommendedName>
        <fullName evidence="2">Tetratricopeptide repeat protein</fullName>
    </recommendedName>
</protein>
<dbReference type="RefSeq" id="WP_331718264.1">
    <property type="nucleotide sequence ID" value="NZ_CP108170.1"/>
</dbReference>
<dbReference type="Gene3D" id="1.25.40.10">
    <property type="entry name" value="Tetratricopeptide repeat domain"/>
    <property type="match status" value="1"/>
</dbReference>
<proteinExistence type="predicted"/>
<name>A0AAU1M4P5_9ACTN</name>
<sequence length="142" mass="15294">MPTLLTVRRYADAGELTLAADLAAQLDDALSSAHGPSHPRTLEARTARADTRAALGDLSAAISLYRDVAERHMYAGDPQTASQIADRAHILWQQITDPRTAAAISPAIVRMRAQIPGQGGYVHAQQYAAHLERVIHDAAVDH</sequence>
<keyword evidence="1" id="KW-0614">Plasmid</keyword>
<gene>
    <name evidence="1" type="ORF">OG222_36840</name>
</gene>
<dbReference type="EMBL" id="CP108170">
    <property type="protein sequence ID" value="WTQ78758.1"/>
    <property type="molecule type" value="Genomic_DNA"/>
</dbReference>
<organism evidence="1">
    <name type="scientific">Streptomyces sp. NBC_00148</name>
    <dbReference type="NCBI Taxonomy" id="2903626"/>
    <lineage>
        <taxon>Bacteria</taxon>
        <taxon>Bacillati</taxon>
        <taxon>Actinomycetota</taxon>
        <taxon>Actinomycetes</taxon>
        <taxon>Kitasatosporales</taxon>
        <taxon>Streptomycetaceae</taxon>
        <taxon>Streptomyces</taxon>
    </lineage>
</organism>
<evidence type="ECO:0008006" key="2">
    <source>
        <dbReference type="Google" id="ProtNLM"/>
    </source>
</evidence>
<dbReference type="InterPro" id="IPR011990">
    <property type="entry name" value="TPR-like_helical_dom_sf"/>
</dbReference>
<geneLocation type="plasmid" evidence="1">
    <name>unnamed1</name>
</geneLocation>
<reference evidence="1" key="1">
    <citation type="submission" date="2022-10" db="EMBL/GenBank/DDBJ databases">
        <title>The complete genomes of actinobacterial strains from the NBC collection.</title>
        <authorList>
            <person name="Joergensen T.S."/>
            <person name="Alvarez Arevalo M."/>
            <person name="Sterndorff E.B."/>
            <person name="Faurdal D."/>
            <person name="Vuksanovic O."/>
            <person name="Mourched A.-S."/>
            <person name="Charusanti P."/>
            <person name="Shaw S."/>
            <person name="Blin K."/>
            <person name="Weber T."/>
        </authorList>
    </citation>
    <scope>NUCLEOTIDE SEQUENCE</scope>
    <source>
        <strain evidence="1">NBC_00148</strain>
        <plasmid evidence="1">unnamed1</plasmid>
    </source>
</reference>